<sequence>MSSAALPEPSENQEEIKDLQNKLSSNYPKERKDAAKNVIALMRAGENVQELFSDMLRCVKTDDLELKKLVYLYLVNYSTTEPEQAIMAVNTFVQDSEHDNPLIRALAVRTMCRINLESVAEHMIQPLKKCLKDADPYVRKTAAFGVSKLYDVLPEAVENSGLFPDLLSLLTDENPLVVSNTTAALFEINSHRNQPVLQLTAETLTPILAALSSCSEWCQVMLLDALAKYTPISSEDASYLIDRLIPFLKNSNPSVVVGSFKCIFMFMDHDTRKPHELFPQIIPPFITLVASSEPEIQYVVLRTLSLFVHKFPKALAKEIRVFFCKYNDPSYVKMEKLDIIVTICTQQTAQIVLDELSEYCNAVDVAFVKKAVRCIGQIAMKIEAAAPRCVDILVGLVDGKADYAIEESVVVVSDILRRFPGSFESVIAAVCKNFDQIKDPHSKAAAVWILGEYCHIIEGVDLLLDPFLDSFHDEQPEVQLQILTSLVKVFIDRPNDTRDQLQFVLTEATKGDVSPDVRNRAYIYWRLLSAEGNISQLVVKFDKVKVSSSGEHYEDSVLSELIRNMGSVAGVLHVVPGDFVHRVCYENRHEDEEVDEERDWIQAQITKNENVIDLFVDFEPTTMHIKIVNRSQQDISDLALALNVNPVGLVIPAPPVFPRVIPVGQSCEVDAPIVFTSEKQGQFNTNLLDLAIKTNAGPVYARVELPAQCAAMVDGRLDQMMYKDMWAKIPVEDSAEIAGAALATDEALRDRNVFVVGRKENQTYISLKLQPGVFFLVEAVEDGPKLTIHFKTSDSRLSVYLKKSAYRLFATKQ</sequence>
<dbReference type="SUPFAM" id="SSF49348">
    <property type="entry name" value="Clathrin adaptor appendage domain"/>
    <property type="match status" value="1"/>
</dbReference>
<dbReference type="eggNOG" id="KOG1061">
    <property type="taxonomic scope" value="Eukaryota"/>
</dbReference>
<evidence type="ECO:0000256" key="5">
    <source>
        <dbReference type="ARBA" id="ARBA00023136"/>
    </source>
</evidence>
<dbReference type="VEuPathDB" id="TrichDB:TVAGG3_0811780"/>
<feature type="domain" description="Beta-adaptin appendage C-terminal subdomain" evidence="8">
    <location>
        <begin position="714"/>
        <end position="798"/>
    </location>
</feature>
<dbReference type="FunCoup" id="A2DAM8">
    <property type="interactions" value="664"/>
</dbReference>
<dbReference type="InterPro" id="IPR002553">
    <property type="entry name" value="Clathrin/coatomer_adapt-like_N"/>
</dbReference>
<dbReference type="Gene3D" id="1.25.10.10">
    <property type="entry name" value="Leucine-rich Repeat Variant"/>
    <property type="match status" value="1"/>
</dbReference>
<dbReference type="InterPro" id="IPR011989">
    <property type="entry name" value="ARM-like"/>
</dbReference>
<accession>A2DAM8</accession>
<dbReference type="GO" id="GO:0012505">
    <property type="term" value="C:endomembrane system"/>
    <property type="evidence" value="ECO:0007669"/>
    <property type="project" value="UniProtKB-SubCell"/>
</dbReference>
<dbReference type="EMBL" id="DS113183">
    <property type="protein sequence ID" value="EAY22531.1"/>
    <property type="molecule type" value="Genomic_DNA"/>
</dbReference>
<dbReference type="VEuPathDB" id="TrichDB:TVAG_035540"/>
<dbReference type="KEGG" id="tva:5468086"/>
<keyword evidence="4" id="KW-0653">Protein transport</keyword>
<dbReference type="InParanoid" id="A2DAM8"/>
<dbReference type="SUPFAM" id="SSF55711">
    <property type="entry name" value="Subdomain of clathrin and coatomer appendage domain"/>
    <property type="match status" value="1"/>
</dbReference>
<dbReference type="Proteomes" id="UP000001542">
    <property type="component" value="Unassembled WGS sequence"/>
</dbReference>
<dbReference type="GO" id="GO:0030131">
    <property type="term" value="C:clathrin adaptor complex"/>
    <property type="evidence" value="ECO:0007669"/>
    <property type="project" value="InterPro"/>
</dbReference>
<dbReference type="PANTHER" id="PTHR11134">
    <property type="entry name" value="ADAPTOR COMPLEX SUBUNIT BETA FAMILY MEMBER"/>
    <property type="match status" value="1"/>
</dbReference>
<evidence type="ECO:0000313" key="9">
    <source>
        <dbReference type="EMBL" id="EAY22531.1"/>
    </source>
</evidence>
<evidence type="ECO:0000259" key="7">
    <source>
        <dbReference type="Pfam" id="PF01602"/>
    </source>
</evidence>
<evidence type="ECO:0000256" key="6">
    <source>
        <dbReference type="SAM" id="MobiDB-lite"/>
    </source>
</evidence>
<dbReference type="InterPro" id="IPR016024">
    <property type="entry name" value="ARM-type_fold"/>
</dbReference>
<evidence type="ECO:0000256" key="2">
    <source>
        <dbReference type="ARBA" id="ARBA00006613"/>
    </source>
</evidence>
<reference evidence="9" key="2">
    <citation type="journal article" date="2007" name="Science">
        <title>Draft genome sequence of the sexually transmitted pathogen Trichomonas vaginalis.</title>
        <authorList>
            <person name="Carlton J.M."/>
            <person name="Hirt R.P."/>
            <person name="Silva J.C."/>
            <person name="Delcher A.L."/>
            <person name="Schatz M."/>
            <person name="Zhao Q."/>
            <person name="Wortman J.R."/>
            <person name="Bidwell S.L."/>
            <person name="Alsmark U.C.M."/>
            <person name="Besteiro S."/>
            <person name="Sicheritz-Ponten T."/>
            <person name="Noel C.J."/>
            <person name="Dacks J.B."/>
            <person name="Foster P.G."/>
            <person name="Simillion C."/>
            <person name="Van de Peer Y."/>
            <person name="Miranda-Saavedra D."/>
            <person name="Barton G.J."/>
            <person name="Westrop G.D."/>
            <person name="Mueller S."/>
            <person name="Dessi D."/>
            <person name="Fiori P.L."/>
            <person name="Ren Q."/>
            <person name="Paulsen I."/>
            <person name="Zhang H."/>
            <person name="Bastida-Corcuera F.D."/>
            <person name="Simoes-Barbosa A."/>
            <person name="Brown M.T."/>
            <person name="Hayes R.D."/>
            <person name="Mukherjee M."/>
            <person name="Okumura C.Y."/>
            <person name="Schneider R."/>
            <person name="Smith A.J."/>
            <person name="Vanacova S."/>
            <person name="Villalvazo M."/>
            <person name="Haas B.J."/>
            <person name="Pertea M."/>
            <person name="Feldblyum T.V."/>
            <person name="Utterback T.R."/>
            <person name="Shu C.L."/>
            <person name="Osoegawa K."/>
            <person name="de Jong P.J."/>
            <person name="Hrdy I."/>
            <person name="Horvathova L."/>
            <person name="Zubacova Z."/>
            <person name="Dolezal P."/>
            <person name="Malik S.B."/>
            <person name="Logsdon J.M. Jr."/>
            <person name="Henze K."/>
            <person name="Gupta A."/>
            <person name="Wang C.C."/>
            <person name="Dunne R.L."/>
            <person name="Upcroft J.A."/>
            <person name="Upcroft P."/>
            <person name="White O."/>
            <person name="Salzberg S.L."/>
            <person name="Tang P."/>
            <person name="Chiu C.-H."/>
            <person name="Lee Y.-S."/>
            <person name="Embley T.M."/>
            <person name="Coombs G.H."/>
            <person name="Mottram J.C."/>
            <person name="Tachezy J."/>
            <person name="Fraser-Liggett C.M."/>
            <person name="Johnson P.J."/>
        </authorList>
    </citation>
    <scope>NUCLEOTIDE SEQUENCE [LARGE SCALE GENOMIC DNA]</scope>
    <source>
        <strain evidence="9">G3</strain>
    </source>
</reference>
<dbReference type="SUPFAM" id="SSF48371">
    <property type="entry name" value="ARM repeat"/>
    <property type="match status" value="1"/>
</dbReference>
<proteinExistence type="inferred from homology"/>
<dbReference type="FunFam" id="2.60.40.1150:FF:000002">
    <property type="entry name" value="Beta-adaptin-like protein C"/>
    <property type="match status" value="1"/>
</dbReference>
<evidence type="ECO:0000256" key="1">
    <source>
        <dbReference type="ARBA" id="ARBA00004308"/>
    </source>
</evidence>
<dbReference type="GO" id="GO:0006886">
    <property type="term" value="P:intracellular protein transport"/>
    <property type="evidence" value="ECO:0007669"/>
    <property type="project" value="InterPro"/>
</dbReference>
<dbReference type="Gene3D" id="2.60.40.1150">
    <property type="match status" value="1"/>
</dbReference>
<dbReference type="OrthoDB" id="10254310at2759"/>
<dbReference type="OMA" id="PECNEWG"/>
<evidence type="ECO:0000256" key="3">
    <source>
        <dbReference type="ARBA" id="ARBA00022448"/>
    </source>
</evidence>
<keyword evidence="10" id="KW-1185">Reference proteome</keyword>
<feature type="region of interest" description="Disordered" evidence="6">
    <location>
        <begin position="1"/>
        <end position="27"/>
    </location>
</feature>
<dbReference type="GO" id="GO:0016192">
    <property type="term" value="P:vesicle-mediated transport"/>
    <property type="evidence" value="ECO:0000318"/>
    <property type="project" value="GO_Central"/>
</dbReference>
<dbReference type="Pfam" id="PF01602">
    <property type="entry name" value="Adaptin_N"/>
    <property type="match status" value="1"/>
</dbReference>
<dbReference type="STRING" id="5722.A2DAM8"/>
<comment type="subcellular location">
    <subcellularLocation>
        <location evidence="1">Endomembrane system</location>
    </subcellularLocation>
</comment>
<name>A2DAM8_TRIV3</name>
<keyword evidence="5" id="KW-0472">Membrane</keyword>
<dbReference type="InterPro" id="IPR015151">
    <property type="entry name" value="B-adaptin_app_sub_C"/>
</dbReference>
<keyword evidence="3" id="KW-0813">Transport</keyword>
<evidence type="ECO:0000259" key="8">
    <source>
        <dbReference type="Pfam" id="PF09066"/>
    </source>
</evidence>
<dbReference type="InterPro" id="IPR012295">
    <property type="entry name" value="TBP_dom_sf"/>
</dbReference>
<comment type="similarity">
    <text evidence="2">Belongs to the adaptor complexes large subunit family.</text>
</comment>
<reference evidence="9" key="1">
    <citation type="submission" date="2006-10" db="EMBL/GenBank/DDBJ databases">
        <authorList>
            <person name="Amadeo P."/>
            <person name="Zhao Q."/>
            <person name="Wortman J."/>
            <person name="Fraser-Liggett C."/>
            <person name="Carlton J."/>
        </authorList>
    </citation>
    <scope>NUCLEOTIDE SEQUENCE</scope>
    <source>
        <strain evidence="9">G3</strain>
    </source>
</reference>
<dbReference type="Pfam" id="PF09066">
    <property type="entry name" value="B2-adapt-app_C"/>
    <property type="match status" value="1"/>
</dbReference>
<organism evidence="9 10">
    <name type="scientific">Trichomonas vaginalis (strain ATCC PRA-98 / G3)</name>
    <dbReference type="NCBI Taxonomy" id="412133"/>
    <lineage>
        <taxon>Eukaryota</taxon>
        <taxon>Metamonada</taxon>
        <taxon>Parabasalia</taxon>
        <taxon>Trichomonadida</taxon>
        <taxon>Trichomonadidae</taxon>
        <taxon>Trichomonas</taxon>
    </lineage>
</organism>
<dbReference type="RefSeq" id="XP_001583517.1">
    <property type="nucleotide sequence ID" value="XM_001583467.1"/>
</dbReference>
<evidence type="ECO:0000313" key="10">
    <source>
        <dbReference type="Proteomes" id="UP000001542"/>
    </source>
</evidence>
<dbReference type="AlphaFoldDB" id="A2DAM8"/>
<dbReference type="InterPro" id="IPR013041">
    <property type="entry name" value="Clathrin_app_Ig-like_sf"/>
</dbReference>
<dbReference type="InterPro" id="IPR009028">
    <property type="entry name" value="Coatomer/calthrin_app_sub_C"/>
</dbReference>
<evidence type="ECO:0000256" key="4">
    <source>
        <dbReference type="ARBA" id="ARBA00022927"/>
    </source>
</evidence>
<feature type="domain" description="Clathrin/coatomer adaptor adaptin-like N-terminal" evidence="7">
    <location>
        <begin position="12"/>
        <end position="529"/>
    </location>
</feature>
<protein>
    <submittedName>
        <fullName evidence="9">Adaptin N terminal region family protein</fullName>
    </submittedName>
</protein>
<dbReference type="InterPro" id="IPR013037">
    <property type="entry name" value="Clathrin_b-adaptin_app_Ig-like"/>
</dbReference>
<dbReference type="Gene3D" id="3.30.310.10">
    <property type="entry name" value="TATA-Binding Protein"/>
    <property type="match status" value="1"/>
</dbReference>
<dbReference type="SMR" id="A2DAM8"/>
<gene>
    <name evidence="9" type="ORF">TVAG_035540</name>
</gene>
<dbReference type="InterPro" id="IPR026739">
    <property type="entry name" value="AP_beta"/>
</dbReference>